<keyword evidence="4" id="KW-1133">Transmembrane helix</keyword>
<sequence>MKRLDLSRISAFARPEEHLTKQTLHGAIVTLLGCTLALTLFCHELSWFLGAKGVAKMEVDLRRRHDLSIFVDISFHAIPCAALSVDIMDASGTADSDVNFAAGAHLHKFRLDASGRRISKAAEYVQPQTQRVLREGSSTVMSVDMEAAMRHIGDMEQEMGAHEGCRLRGDVTVRRVSGRLHFAVHQQSLADMLPQMLSGHVLPRVRNISHAVHRLTFGPSFPGQVSPLDGTTRIEAANGGGHAYKYYIKIVPTEYTTRFGMLLETSQYSVTEYAMPLPHRHAHS</sequence>
<dbReference type="PANTHER" id="PTHR10984">
    <property type="entry name" value="ENDOPLASMIC RETICULUM-GOLGI INTERMEDIATE COMPARTMENT PROTEIN"/>
    <property type="match status" value="1"/>
</dbReference>
<dbReference type="EMBL" id="KK101413">
    <property type="protein sequence ID" value="KIZ00977.1"/>
    <property type="molecule type" value="Genomic_DNA"/>
</dbReference>
<comment type="similarity">
    <text evidence="2">Belongs to the ERGIC family.</text>
</comment>
<dbReference type="PANTHER" id="PTHR10984:SF25">
    <property type="entry name" value="ENDOPLASMIC RETICULUM-GOLGI INTERMEDIATE COMPARTMENT PROTEIN 3"/>
    <property type="match status" value="1"/>
</dbReference>
<dbReference type="Pfam" id="PF07970">
    <property type="entry name" value="COPIIcoated_ERV"/>
    <property type="match status" value="1"/>
</dbReference>
<dbReference type="GeneID" id="25739863"/>
<evidence type="ECO:0000256" key="1">
    <source>
        <dbReference type="ARBA" id="ARBA00004141"/>
    </source>
</evidence>
<dbReference type="Pfam" id="PF13850">
    <property type="entry name" value="ERGIC_N"/>
    <property type="match status" value="1"/>
</dbReference>
<evidence type="ECO:0000313" key="9">
    <source>
        <dbReference type="Proteomes" id="UP000054498"/>
    </source>
</evidence>
<dbReference type="Proteomes" id="UP000054498">
    <property type="component" value="Unassembled WGS sequence"/>
</dbReference>
<evidence type="ECO:0000256" key="3">
    <source>
        <dbReference type="ARBA" id="ARBA00022692"/>
    </source>
</evidence>
<dbReference type="AlphaFoldDB" id="A0A0D2MK44"/>
<accession>A0A0D2MK44</accession>
<keyword evidence="5" id="KW-0472">Membrane</keyword>
<evidence type="ECO:0000259" key="6">
    <source>
        <dbReference type="Pfam" id="PF07970"/>
    </source>
</evidence>
<protein>
    <submittedName>
        <fullName evidence="8">Putative endoplasmic reticulum-Golgi intermediate compartment protein 3</fullName>
    </submittedName>
</protein>
<dbReference type="RefSeq" id="XP_013899996.1">
    <property type="nucleotide sequence ID" value="XM_014044542.1"/>
</dbReference>
<organism evidence="8 9">
    <name type="scientific">Monoraphidium neglectum</name>
    <dbReference type="NCBI Taxonomy" id="145388"/>
    <lineage>
        <taxon>Eukaryota</taxon>
        <taxon>Viridiplantae</taxon>
        <taxon>Chlorophyta</taxon>
        <taxon>core chlorophytes</taxon>
        <taxon>Chlorophyceae</taxon>
        <taxon>CS clade</taxon>
        <taxon>Sphaeropleales</taxon>
        <taxon>Selenastraceae</taxon>
        <taxon>Monoraphidium</taxon>
    </lineage>
</organism>
<reference evidence="8 9" key="1">
    <citation type="journal article" date="2013" name="BMC Genomics">
        <title>Reconstruction of the lipid metabolism for the microalga Monoraphidium neglectum from its genome sequence reveals characteristics suitable for biofuel production.</title>
        <authorList>
            <person name="Bogen C."/>
            <person name="Al-Dilaimi A."/>
            <person name="Albersmeier A."/>
            <person name="Wichmann J."/>
            <person name="Grundmann M."/>
            <person name="Rupp O."/>
            <person name="Lauersen K.J."/>
            <person name="Blifernez-Klassen O."/>
            <person name="Kalinowski J."/>
            <person name="Goesmann A."/>
            <person name="Mussgnug J.H."/>
            <person name="Kruse O."/>
        </authorList>
    </citation>
    <scope>NUCLEOTIDE SEQUENCE [LARGE SCALE GENOMIC DNA]</scope>
    <source>
        <strain evidence="8 9">SAG 48.87</strain>
    </source>
</reference>
<dbReference type="KEGG" id="mng:MNEG_6987"/>
<feature type="domain" description="Endoplasmic reticulum vesicle transporter C-terminal" evidence="6">
    <location>
        <begin position="159"/>
        <end position="279"/>
    </location>
</feature>
<dbReference type="OrthoDB" id="270930at2759"/>
<evidence type="ECO:0000256" key="4">
    <source>
        <dbReference type="ARBA" id="ARBA00022989"/>
    </source>
</evidence>
<evidence type="ECO:0000256" key="2">
    <source>
        <dbReference type="ARBA" id="ARBA00005648"/>
    </source>
</evidence>
<dbReference type="STRING" id="145388.A0A0D2MK44"/>
<comment type="subcellular location">
    <subcellularLocation>
        <location evidence="1">Membrane</location>
        <topology evidence="1">Multi-pass membrane protein</topology>
    </subcellularLocation>
</comment>
<dbReference type="GO" id="GO:0016020">
    <property type="term" value="C:membrane"/>
    <property type="evidence" value="ECO:0007669"/>
    <property type="project" value="UniProtKB-SubCell"/>
</dbReference>
<gene>
    <name evidence="8" type="ORF">MNEG_6987</name>
</gene>
<dbReference type="GO" id="GO:0005783">
    <property type="term" value="C:endoplasmic reticulum"/>
    <property type="evidence" value="ECO:0007669"/>
    <property type="project" value="TreeGrafter"/>
</dbReference>
<feature type="domain" description="Endoplasmic reticulum vesicle transporter N-terminal" evidence="7">
    <location>
        <begin position="6"/>
        <end position="94"/>
    </location>
</feature>
<keyword evidence="3" id="KW-0812">Transmembrane</keyword>
<keyword evidence="9" id="KW-1185">Reference proteome</keyword>
<evidence type="ECO:0000259" key="7">
    <source>
        <dbReference type="Pfam" id="PF13850"/>
    </source>
</evidence>
<dbReference type="PROSITE" id="PS51257">
    <property type="entry name" value="PROKAR_LIPOPROTEIN"/>
    <property type="match status" value="1"/>
</dbReference>
<evidence type="ECO:0000256" key="5">
    <source>
        <dbReference type="ARBA" id="ARBA00023136"/>
    </source>
</evidence>
<dbReference type="InterPro" id="IPR039542">
    <property type="entry name" value="Erv_N"/>
</dbReference>
<name>A0A0D2MK44_9CHLO</name>
<proteinExistence type="inferred from homology"/>
<dbReference type="InterPro" id="IPR045888">
    <property type="entry name" value="Erv"/>
</dbReference>
<evidence type="ECO:0000313" key="8">
    <source>
        <dbReference type="EMBL" id="KIZ00977.1"/>
    </source>
</evidence>
<dbReference type="GO" id="GO:0030134">
    <property type="term" value="C:COPII-coated ER to Golgi transport vesicle"/>
    <property type="evidence" value="ECO:0007669"/>
    <property type="project" value="TreeGrafter"/>
</dbReference>
<dbReference type="InterPro" id="IPR012936">
    <property type="entry name" value="Erv_C"/>
</dbReference>